<dbReference type="EMBL" id="JABXBU010000003">
    <property type="protein sequence ID" value="KAF8792882.1"/>
    <property type="molecule type" value="Genomic_DNA"/>
</dbReference>
<name>A0A8T0FQM4_ARGBR</name>
<sequence length="101" mass="11484">MFGYYAVWGDFPKGRGSIQPFPCCGPPMRARPHFGRIYSNVYVLNVTKKCFCHGLIATSNERREGDCPGGLSGKRWCCGRKGKSEESFKGRELNILIYEWI</sequence>
<dbReference type="Proteomes" id="UP000807504">
    <property type="component" value="Unassembled WGS sequence"/>
</dbReference>
<dbReference type="AlphaFoldDB" id="A0A8T0FQM4"/>
<protein>
    <submittedName>
        <fullName evidence="1">Uncharacterized protein</fullName>
    </submittedName>
</protein>
<accession>A0A8T0FQM4</accession>
<reference evidence="1" key="2">
    <citation type="submission" date="2020-06" db="EMBL/GenBank/DDBJ databases">
        <authorList>
            <person name="Sheffer M."/>
        </authorList>
    </citation>
    <scope>NUCLEOTIDE SEQUENCE</scope>
</reference>
<evidence type="ECO:0000313" key="1">
    <source>
        <dbReference type="EMBL" id="KAF8792882.1"/>
    </source>
</evidence>
<organism evidence="1 2">
    <name type="scientific">Argiope bruennichi</name>
    <name type="common">Wasp spider</name>
    <name type="synonym">Aranea bruennichi</name>
    <dbReference type="NCBI Taxonomy" id="94029"/>
    <lineage>
        <taxon>Eukaryota</taxon>
        <taxon>Metazoa</taxon>
        <taxon>Ecdysozoa</taxon>
        <taxon>Arthropoda</taxon>
        <taxon>Chelicerata</taxon>
        <taxon>Arachnida</taxon>
        <taxon>Araneae</taxon>
        <taxon>Araneomorphae</taxon>
        <taxon>Entelegynae</taxon>
        <taxon>Araneoidea</taxon>
        <taxon>Araneidae</taxon>
        <taxon>Argiope</taxon>
    </lineage>
</organism>
<proteinExistence type="predicted"/>
<comment type="caution">
    <text evidence="1">The sequence shown here is derived from an EMBL/GenBank/DDBJ whole genome shotgun (WGS) entry which is preliminary data.</text>
</comment>
<gene>
    <name evidence="1" type="ORF">HNY73_004426</name>
</gene>
<evidence type="ECO:0000313" key="2">
    <source>
        <dbReference type="Proteomes" id="UP000807504"/>
    </source>
</evidence>
<keyword evidence="2" id="KW-1185">Reference proteome</keyword>
<reference evidence="1" key="1">
    <citation type="journal article" date="2020" name="bioRxiv">
        <title>Chromosome-level reference genome of the European wasp spider Argiope bruennichi: a resource for studies on range expansion and evolutionary adaptation.</title>
        <authorList>
            <person name="Sheffer M.M."/>
            <person name="Hoppe A."/>
            <person name="Krehenwinkel H."/>
            <person name="Uhl G."/>
            <person name="Kuss A.W."/>
            <person name="Jensen L."/>
            <person name="Jensen C."/>
            <person name="Gillespie R.G."/>
            <person name="Hoff K.J."/>
            <person name="Prost S."/>
        </authorList>
    </citation>
    <scope>NUCLEOTIDE SEQUENCE</scope>
</reference>